<evidence type="ECO:0000256" key="7">
    <source>
        <dbReference type="SAM" id="MobiDB-lite"/>
    </source>
</evidence>
<proteinExistence type="predicted"/>
<evidence type="ECO:0000313" key="9">
    <source>
        <dbReference type="EMBL" id="RKP38428.1"/>
    </source>
</evidence>
<name>A0A4P9ZYH4_9FUNG</name>
<accession>A0A4P9ZYH4</accession>
<evidence type="ECO:0000256" key="4">
    <source>
        <dbReference type="ARBA" id="ARBA00022741"/>
    </source>
</evidence>
<dbReference type="InterPro" id="IPR011063">
    <property type="entry name" value="TilS/TtcA_N"/>
</dbReference>
<organism evidence="9 10">
    <name type="scientific">Dimargaris cristalligena</name>
    <dbReference type="NCBI Taxonomy" id="215637"/>
    <lineage>
        <taxon>Eukaryota</taxon>
        <taxon>Fungi</taxon>
        <taxon>Fungi incertae sedis</taxon>
        <taxon>Zoopagomycota</taxon>
        <taxon>Kickxellomycotina</taxon>
        <taxon>Dimargaritomycetes</taxon>
        <taxon>Dimargaritales</taxon>
        <taxon>Dimargaritaceae</taxon>
        <taxon>Dimargaris</taxon>
    </lineage>
</organism>
<reference evidence="10" key="1">
    <citation type="journal article" date="2018" name="Nat. Microbiol.">
        <title>Leveraging single-cell genomics to expand the fungal tree of life.</title>
        <authorList>
            <person name="Ahrendt S.R."/>
            <person name="Quandt C.A."/>
            <person name="Ciobanu D."/>
            <person name="Clum A."/>
            <person name="Salamov A."/>
            <person name="Andreopoulos B."/>
            <person name="Cheng J.F."/>
            <person name="Woyke T."/>
            <person name="Pelin A."/>
            <person name="Henrissat B."/>
            <person name="Reynolds N.K."/>
            <person name="Benny G.L."/>
            <person name="Smith M.E."/>
            <person name="James T.Y."/>
            <person name="Grigoriev I.V."/>
        </authorList>
    </citation>
    <scope>NUCLEOTIDE SEQUENCE [LARGE SCALE GENOMIC DNA]</scope>
    <source>
        <strain evidence="10">RSA 468</strain>
    </source>
</reference>
<protein>
    <recommendedName>
        <fullName evidence="1">tRNA(Ile)-lysidine synthetase</fullName>
        <ecNumber evidence="1">6.3.4.19</ecNumber>
    </recommendedName>
</protein>
<comment type="catalytic activity">
    <reaction evidence="6">
        <text>cytidine(34) in tRNA(Ile2) + L-lysine + ATP = lysidine(34) in tRNA(Ile2) + AMP + diphosphate + H(+)</text>
        <dbReference type="Rhea" id="RHEA:43744"/>
        <dbReference type="Rhea" id="RHEA-COMP:10625"/>
        <dbReference type="Rhea" id="RHEA-COMP:10670"/>
        <dbReference type="ChEBI" id="CHEBI:15378"/>
        <dbReference type="ChEBI" id="CHEBI:30616"/>
        <dbReference type="ChEBI" id="CHEBI:32551"/>
        <dbReference type="ChEBI" id="CHEBI:33019"/>
        <dbReference type="ChEBI" id="CHEBI:82748"/>
        <dbReference type="ChEBI" id="CHEBI:83665"/>
        <dbReference type="ChEBI" id="CHEBI:456215"/>
        <dbReference type="EC" id="6.3.4.19"/>
    </reaction>
</comment>
<dbReference type="Pfam" id="PF01171">
    <property type="entry name" value="ATP_bind_3"/>
    <property type="match status" value="1"/>
</dbReference>
<keyword evidence="4" id="KW-0547">Nucleotide-binding</keyword>
<keyword evidence="3" id="KW-0819">tRNA processing</keyword>
<dbReference type="Proteomes" id="UP000268162">
    <property type="component" value="Unassembled WGS sequence"/>
</dbReference>
<feature type="compositionally biased region" description="Basic and acidic residues" evidence="7">
    <location>
        <begin position="66"/>
        <end position="77"/>
    </location>
</feature>
<dbReference type="CDD" id="cd01992">
    <property type="entry name" value="TilS_N"/>
    <property type="match status" value="1"/>
</dbReference>
<dbReference type="GO" id="GO:0008033">
    <property type="term" value="P:tRNA processing"/>
    <property type="evidence" value="ECO:0007669"/>
    <property type="project" value="UniProtKB-KW"/>
</dbReference>
<dbReference type="SUPFAM" id="SSF52402">
    <property type="entry name" value="Adenine nucleotide alpha hydrolases-like"/>
    <property type="match status" value="1"/>
</dbReference>
<evidence type="ECO:0000259" key="8">
    <source>
        <dbReference type="Pfam" id="PF01171"/>
    </source>
</evidence>
<dbReference type="PANTHER" id="PTHR43033">
    <property type="entry name" value="TRNA(ILE)-LYSIDINE SYNTHASE-RELATED"/>
    <property type="match status" value="1"/>
</dbReference>
<keyword evidence="2" id="KW-0436">Ligase</keyword>
<dbReference type="InterPro" id="IPR012795">
    <property type="entry name" value="tRNA_Ile_lys_synt_N"/>
</dbReference>
<evidence type="ECO:0000256" key="5">
    <source>
        <dbReference type="ARBA" id="ARBA00022840"/>
    </source>
</evidence>
<evidence type="ECO:0000313" key="10">
    <source>
        <dbReference type="Proteomes" id="UP000268162"/>
    </source>
</evidence>
<dbReference type="PANTHER" id="PTHR43033:SF1">
    <property type="entry name" value="TRNA(ILE)-LYSIDINE SYNTHASE-RELATED"/>
    <property type="match status" value="1"/>
</dbReference>
<keyword evidence="5" id="KW-0067">ATP-binding</keyword>
<feature type="region of interest" description="Disordered" evidence="7">
    <location>
        <begin position="352"/>
        <end position="384"/>
    </location>
</feature>
<sequence>MALLALLRQSLPKARIVALTVDHQFRPESSEEAEKVKQMATDLGADHYTLTIPWNKPDATGGTARLGEDKAKDDRPGCPEGQAMSTPPSQGPLDLPAPNRMEEVGRHERYRLMGQACSNHGLPVLFTGHHLNDQLETTFTRFIKQSGIDGIAGISALRLFPEAFYMNSSDFRLARPLLGFSKQRILDTCKVHNIHWVEDPSNQSTIFQRNAIRQIIQEETGKSRKDSDGEMSPLSELSLGSLNLRMQEHRENVESHAIMHGLRLTLLPRQTISQILQDYVTFRADIGVAVVRIPYKNQYHPSDHPEVEKWWHNPSLATRTYSALCNWVCPTPHSPRRKQLEGLYEMIKQVSQTDQPEMWTPGRPKDRLRGYPQSKTPPNTDKETINTNWVMGRTLVSRFEPARDVLRKELRKSQSLGNTDPMRRTRRGKDQASSPIGDPDSYMYWIFSRQPFSRSEWGETRRPIQVQWEEPPGQELLWTKRFYFRISLNPAGVSMADPATILTKLPRFYVREFTQTDQAELRQHLQFFAYRPPYWDTRRRNLIKNGREQEAIKPAFQVLNELKRIPVTTRAALPVVCVEHEGKEVIVWLPTHNLYRKQPFMDLLNFRVDFARTALPANSRWKFRTSKSSDAQLGW</sequence>
<dbReference type="EC" id="6.3.4.19" evidence="1"/>
<evidence type="ECO:0000256" key="1">
    <source>
        <dbReference type="ARBA" id="ARBA00013267"/>
    </source>
</evidence>
<dbReference type="EMBL" id="ML002369">
    <property type="protein sequence ID" value="RKP38428.1"/>
    <property type="molecule type" value="Genomic_DNA"/>
</dbReference>
<evidence type="ECO:0000256" key="6">
    <source>
        <dbReference type="ARBA" id="ARBA00048539"/>
    </source>
</evidence>
<feature type="region of interest" description="Disordered" evidence="7">
    <location>
        <begin position="407"/>
        <end position="437"/>
    </location>
</feature>
<dbReference type="NCBIfam" id="TIGR02432">
    <property type="entry name" value="lysidine_TilS_N"/>
    <property type="match status" value="1"/>
</dbReference>
<gene>
    <name evidence="9" type="ORF">BJ085DRAFT_30038</name>
</gene>
<dbReference type="GO" id="GO:0005524">
    <property type="term" value="F:ATP binding"/>
    <property type="evidence" value="ECO:0007669"/>
    <property type="project" value="UniProtKB-KW"/>
</dbReference>
<dbReference type="AlphaFoldDB" id="A0A4P9ZYH4"/>
<evidence type="ECO:0000256" key="2">
    <source>
        <dbReference type="ARBA" id="ARBA00022598"/>
    </source>
</evidence>
<feature type="domain" description="tRNA(Ile)-lysidine/2-thiocytidine synthase N-terminal" evidence="8">
    <location>
        <begin position="99"/>
        <end position="214"/>
    </location>
</feature>
<feature type="region of interest" description="Disordered" evidence="7">
    <location>
        <begin position="54"/>
        <end position="99"/>
    </location>
</feature>
<dbReference type="STRING" id="215637.A0A4P9ZYH4"/>
<feature type="compositionally biased region" description="Polar residues" evidence="7">
    <location>
        <begin position="373"/>
        <end position="384"/>
    </location>
</feature>
<keyword evidence="10" id="KW-1185">Reference proteome</keyword>
<dbReference type="Gene3D" id="3.40.50.620">
    <property type="entry name" value="HUPs"/>
    <property type="match status" value="1"/>
</dbReference>
<evidence type="ECO:0000256" key="3">
    <source>
        <dbReference type="ARBA" id="ARBA00022694"/>
    </source>
</evidence>
<dbReference type="InterPro" id="IPR014729">
    <property type="entry name" value="Rossmann-like_a/b/a_fold"/>
</dbReference>
<dbReference type="GO" id="GO:0032267">
    <property type="term" value="F:tRNA(Ile)-lysidine synthase activity"/>
    <property type="evidence" value="ECO:0007669"/>
    <property type="project" value="UniProtKB-EC"/>
</dbReference>
<dbReference type="InterPro" id="IPR012094">
    <property type="entry name" value="tRNA_Ile_lys_synt"/>
</dbReference>